<organism evidence="1 2">
    <name type="scientific">Candidatus Andeanibacterium colombiense</name>
    <dbReference type="NCBI Taxonomy" id="3121345"/>
    <lineage>
        <taxon>Bacteria</taxon>
        <taxon>Pseudomonadati</taxon>
        <taxon>Pseudomonadota</taxon>
        <taxon>Alphaproteobacteria</taxon>
        <taxon>Sphingomonadales</taxon>
        <taxon>Sphingomonadaceae</taxon>
        <taxon>Candidatus Andeanibacterium</taxon>
    </lineage>
</organism>
<accession>A0AAJ5X743</accession>
<sequence length="110" mass="12307">MSDESALETASVSTGFAPCEKPARYLQQLVSHWSHKMAATWTDPVAAFPFSDVTTAVMQALPTGIGITLTTADHDENVRMRGVLEKHLDRFAFREAPLTYEWEEPKEPKL</sequence>
<dbReference type="AlphaFoldDB" id="A0AAJ5X743"/>
<dbReference type="Pfam" id="PF09981">
    <property type="entry name" value="DUF2218"/>
    <property type="match status" value="1"/>
</dbReference>
<dbReference type="EMBL" id="CP119316">
    <property type="protein sequence ID" value="WEK45771.1"/>
    <property type="molecule type" value="Genomic_DNA"/>
</dbReference>
<evidence type="ECO:0000313" key="2">
    <source>
        <dbReference type="Proteomes" id="UP001218362"/>
    </source>
</evidence>
<dbReference type="KEGG" id="acob:P0Y56_12120"/>
<reference evidence="1" key="1">
    <citation type="submission" date="2023-03" db="EMBL/GenBank/DDBJ databases">
        <title>Andean soil-derived lignocellulolytic bacterial consortium as a source of novel taxa and putative plastic-active enzymes.</title>
        <authorList>
            <person name="Diaz-Garcia L."/>
            <person name="Chuvochina M."/>
            <person name="Feuerriegel G."/>
            <person name="Bunk B."/>
            <person name="Sproer C."/>
            <person name="Streit W.R."/>
            <person name="Rodriguez L.M."/>
            <person name="Overmann J."/>
            <person name="Jimenez D.J."/>
        </authorList>
    </citation>
    <scope>NUCLEOTIDE SEQUENCE</scope>
    <source>
        <strain evidence="1">MAG 26</strain>
    </source>
</reference>
<evidence type="ECO:0000313" key="1">
    <source>
        <dbReference type="EMBL" id="WEK45771.1"/>
    </source>
</evidence>
<dbReference type="Gene3D" id="3.30.310.50">
    <property type="entry name" value="Alpha-D-phosphohexomutase, C-terminal domain"/>
    <property type="match status" value="1"/>
</dbReference>
<protein>
    <submittedName>
        <fullName evidence="1">DUF2218 domain-containing protein</fullName>
    </submittedName>
</protein>
<dbReference type="Proteomes" id="UP001218362">
    <property type="component" value="Chromosome"/>
</dbReference>
<gene>
    <name evidence="1" type="ORF">P0Y56_12120</name>
</gene>
<dbReference type="InterPro" id="IPR014543">
    <property type="entry name" value="UCP028291"/>
</dbReference>
<proteinExistence type="predicted"/>
<name>A0AAJ5X743_9SPHN</name>